<evidence type="ECO:0000256" key="2">
    <source>
        <dbReference type="ARBA" id="ARBA00022737"/>
    </source>
</evidence>
<dbReference type="PROSITE" id="PS52027">
    <property type="entry name" value="ZF_C2HC_C3H"/>
    <property type="match status" value="1"/>
</dbReference>
<accession>A0ABQ9YK85</accession>
<name>A0ABQ9YK85_9EUKA</name>
<reference evidence="8 9" key="1">
    <citation type="journal article" date="2022" name="bioRxiv">
        <title>Genomics of Preaxostyla Flagellates Illuminates Evolutionary Transitions and the Path Towards Mitochondrial Loss.</title>
        <authorList>
            <person name="Novak L.V.F."/>
            <person name="Treitli S.C."/>
            <person name="Pyrih J."/>
            <person name="Halakuc P."/>
            <person name="Pipaliya S.V."/>
            <person name="Vacek V."/>
            <person name="Brzon O."/>
            <person name="Soukal P."/>
            <person name="Eme L."/>
            <person name="Dacks J.B."/>
            <person name="Karnkowska A."/>
            <person name="Elias M."/>
            <person name="Hampl V."/>
        </authorList>
    </citation>
    <scope>NUCLEOTIDE SEQUENCE [LARGE SCALE GENOMIC DNA]</scope>
    <source>
        <strain evidence="8">NAU3</strain>
        <tissue evidence="8">Gut</tissue>
    </source>
</reference>
<protein>
    <recommendedName>
        <fullName evidence="7">C2HC/C3H-type domain-containing protein</fullName>
    </recommendedName>
</protein>
<evidence type="ECO:0000256" key="4">
    <source>
        <dbReference type="ARBA" id="ARBA00022833"/>
    </source>
</evidence>
<feature type="compositionally biased region" description="Low complexity" evidence="6">
    <location>
        <begin position="269"/>
        <end position="282"/>
    </location>
</feature>
<feature type="region of interest" description="Disordered" evidence="6">
    <location>
        <begin position="64"/>
        <end position="90"/>
    </location>
</feature>
<dbReference type="EMBL" id="JARBJD010000003">
    <property type="protein sequence ID" value="KAK2964148.1"/>
    <property type="molecule type" value="Genomic_DNA"/>
</dbReference>
<evidence type="ECO:0000256" key="5">
    <source>
        <dbReference type="PROSITE-ProRule" id="PRU01371"/>
    </source>
</evidence>
<dbReference type="Gene3D" id="3.30.160.60">
    <property type="entry name" value="Classic Zinc Finger"/>
    <property type="match status" value="1"/>
</dbReference>
<feature type="compositionally biased region" description="Polar residues" evidence="6">
    <location>
        <begin position="241"/>
        <end position="250"/>
    </location>
</feature>
<organism evidence="8 9">
    <name type="scientific">Blattamonas nauphoetae</name>
    <dbReference type="NCBI Taxonomy" id="2049346"/>
    <lineage>
        <taxon>Eukaryota</taxon>
        <taxon>Metamonada</taxon>
        <taxon>Preaxostyla</taxon>
        <taxon>Oxymonadida</taxon>
        <taxon>Blattamonas</taxon>
    </lineage>
</organism>
<keyword evidence="3 5" id="KW-0863">Zinc-finger</keyword>
<feature type="domain" description="C2HC/C3H-type" evidence="7">
    <location>
        <begin position="118"/>
        <end position="147"/>
    </location>
</feature>
<evidence type="ECO:0000313" key="8">
    <source>
        <dbReference type="EMBL" id="KAK2964148.1"/>
    </source>
</evidence>
<evidence type="ECO:0000256" key="1">
    <source>
        <dbReference type="ARBA" id="ARBA00022723"/>
    </source>
</evidence>
<sequence length="399" mass="44273">MSRSNIVPCPTCKRVFFSEAYEVHKQQCQSRNQVVHIPCPYCDQEFRRCDMEIHIKLCPNAPRELRDPQTVGSSKPKRRTKQNLSAPSYDDLPAFSKISPSARPGISHSHLSQGGIDDLVPCAFCSRRFHPDRIGKHQQICRELDNAGPRRKFNSNQQRTSEIPISLRSGPSKRSYTSRYSSKSDWRQQHLEFIHAIREARKYSNQETTSRNVSSSRSTVRSSGGSIGGGRSSRIPVRSSTKVPTRTNQIPPRRTGLLPAAVKSSGYGQPPRQAPKAKQPPKSNQSARSSEKRPPSPSPRLQSAPSARSSVAKVKPKVAAPPRRKDTSTFGGSRFDEDYFDRGGWGRSDLQDRKARRAQMLTAQERGESWPSGGGGGIINSNVTSSDNPLVSASLRSGR</sequence>
<feature type="compositionally biased region" description="Low complexity" evidence="6">
    <location>
        <begin position="208"/>
        <end position="224"/>
    </location>
</feature>
<keyword evidence="2" id="KW-0677">Repeat</keyword>
<dbReference type="Gene3D" id="3.30.40.10">
    <property type="entry name" value="Zinc/RING finger domain, C3HC4 (zinc finger)"/>
    <property type="match status" value="1"/>
</dbReference>
<evidence type="ECO:0000256" key="6">
    <source>
        <dbReference type="SAM" id="MobiDB-lite"/>
    </source>
</evidence>
<evidence type="ECO:0000259" key="7">
    <source>
        <dbReference type="PROSITE" id="PS52027"/>
    </source>
</evidence>
<feature type="region of interest" description="Disordered" evidence="6">
    <location>
        <begin position="145"/>
        <end position="184"/>
    </location>
</feature>
<feature type="compositionally biased region" description="Polar residues" evidence="6">
    <location>
        <begin position="154"/>
        <end position="163"/>
    </location>
</feature>
<dbReference type="InterPro" id="IPR026319">
    <property type="entry name" value="ZC2HC1A/B-like"/>
</dbReference>
<dbReference type="PANTHER" id="PTHR13555">
    <property type="entry name" value="C2H2 ZINC FINGER CGI-62-RELATED"/>
    <property type="match status" value="1"/>
</dbReference>
<dbReference type="InterPro" id="IPR049899">
    <property type="entry name" value="Znf_C2HC_C3H"/>
</dbReference>
<keyword evidence="4" id="KW-0862">Zinc</keyword>
<keyword evidence="1" id="KW-0479">Metal-binding</keyword>
<evidence type="ECO:0000256" key="3">
    <source>
        <dbReference type="ARBA" id="ARBA00022771"/>
    </source>
</evidence>
<feature type="compositionally biased region" description="Polar residues" evidence="6">
    <location>
        <begin position="383"/>
        <end position="399"/>
    </location>
</feature>
<keyword evidence="9" id="KW-1185">Reference proteome</keyword>
<dbReference type="Pfam" id="PF13913">
    <property type="entry name" value="zf-C2HC_2"/>
    <property type="match status" value="2"/>
</dbReference>
<comment type="caution">
    <text evidence="8">The sequence shown here is derived from an EMBL/GenBank/DDBJ whole genome shotgun (WGS) entry which is preliminary data.</text>
</comment>
<dbReference type="InterPro" id="IPR013083">
    <property type="entry name" value="Znf_RING/FYVE/PHD"/>
</dbReference>
<feature type="compositionally biased region" description="Low complexity" evidence="6">
    <location>
        <begin position="172"/>
        <end position="181"/>
    </location>
</feature>
<feature type="compositionally biased region" description="Low complexity" evidence="6">
    <location>
        <begin position="306"/>
        <end position="321"/>
    </location>
</feature>
<evidence type="ECO:0000313" key="9">
    <source>
        <dbReference type="Proteomes" id="UP001281761"/>
    </source>
</evidence>
<dbReference type="Proteomes" id="UP001281761">
    <property type="component" value="Unassembled WGS sequence"/>
</dbReference>
<proteinExistence type="predicted"/>
<feature type="region of interest" description="Disordered" evidence="6">
    <location>
        <begin position="203"/>
        <end position="399"/>
    </location>
</feature>
<gene>
    <name evidence="8" type="ORF">BLNAU_679</name>
</gene>